<dbReference type="RefSeq" id="WP_202063179.1">
    <property type="nucleotide sequence ID" value="NZ_JAEQMY010000038.1"/>
</dbReference>
<keyword evidence="2" id="KW-1185">Reference proteome</keyword>
<proteinExistence type="predicted"/>
<name>A0A936ZKI4_9HYPH</name>
<gene>
    <name evidence="1" type="ORF">JKG68_20350</name>
</gene>
<dbReference type="Proteomes" id="UP000605848">
    <property type="component" value="Unassembled WGS sequence"/>
</dbReference>
<evidence type="ECO:0000313" key="2">
    <source>
        <dbReference type="Proteomes" id="UP000605848"/>
    </source>
</evidence>
<comment type="caution">
    <text evidence="1">The sequence shown here is derived from an EMBL/GenBank/DDBJ whole genome shotgun (WGS) entry which is preliminary data.</text>
</comment>
<organism evidence="1 2">
    <name type="scientific">Microvirga aerilata</name>
    <dbReference type="NCBI Taxonomy" id="670292"/>
    <lineage>
        <taxon>Bacteria</taxon>
        <taxon>Pseudomonadati</taxon>
        <taxon>Pseudomonadota</taxon>
        <taxon>Alphaproteobacteria</taxon>
        <taxon>Hyphomicrobiales</taxon>
        <taxon>Methylobacteriaceae</taxon>
        <taxon>Microvirga</taxon>
    </lineage>
</organism>
<dbReference type="EMBL" id="JAEQMY010000038">
    <property type="protein sequence ID" value="MBL0406314.1"/>
    <property type="molecule type" value="Genomic_DNA"/>
</dbReference>
<dbReference type="AlphaFoldDB" id="A0A936ZKI4"/>
<evidence type="ECO:0000313" key="1">
    <source>
        <dbReference type="EMBL" id="MBL0406314.1"/>
    </source>
</evidence>
<reference evidence="1" key="1">
    <citation type="submission" date="2021-01" db="EMBL/GenBank/DDBJ databases">
        <title>Microvirga sp.</title>
        <authorList>
            <person name="Kim M.K."/>
        </authorList>
    </citation>
    <scope>NUCLEOTIDE SEQUENCE</scope>
    <source>
        <strain evidence="1">5420S-16</strain>
    </source>
</reference>
<protein>
    <submittedName>
        <fullName evidence="1">Uncharacterized protein</fullName>
    </submittedName>
</protein>
<sequence>MRKSTALVGGILALLLGVWIGWTAREVAAYDNCLDRINYDKALWHLCDQKEPRTP</sequence>
<accession>A0A936ZKI4</accession>